<organism evidence="3 4">
    <name type="scientific">Curtobacterium salicis</name>
    <dbReference type="NCBI Taxonomy" id="1779862"/>
    <lineage>
        <taxon>Bacteria</taxon>
        <taxon>Bacillati</taxon>
        <taxon>Actinomycetota</taxon>
        <taxon>Actinomycetes</taxon>
        <taxon>Micrococcales</taxon>
        <taxon>Microbacteriaceae</taxon>
        <taxon>Curtobacterium</taxon>
    </lineage>
</organism>
<keyword evidence="4" id="KW-1185">Reference proteome</keyword>
<comment type="caution">
    <text evidence="3">The sequence shown here is derived from an EMBL/GenBank/DDBJ whole genome shotgun (WGS) entry which is preliminary data.</text>
</comment>
<accession>A0ABX0TAV2</accession>
<keyword evidence="3" id="KW-0456">Lyase</keyword>
<dbReference type="PROSITE" id="PS51819">
    <property type="entry name" value="VOC"/>
    <property type="match status" value="1"/>
</dbReference>
<feature type="region of interest" description="Disordered" evidence="1">
    <location>
        <begin position="118"/>
        <end position="152"/>
    </location>
</feature>
<name>A0ABX0TAV2_9MICO</name>
<dbReference type="InterPro" id="IPR004360">
    <property type="entry name" value="Glyas_Fos-R_dOase_dom"/>
</dbReference>
<evidence type="ECO:0000256" key="1">
    <source>
        <dbReference type="SAM" id="MobiDB-lite"/>
    </source>
</evidence>
<dbReference type="RefSeq" id="WP_166781641.1">
    <property type="nucleotide sequence ID" value="NZ_JAAOYO010000006.1"/>
</dbReference>
<sequence length="152" mass="15626">MSFASIRIVTDDLDGLVAFYEQVTGQQAERPAPVFAQFSGPGANLAIASTATVAMLGGALVPATNRSVFIEFEVADVDRAVADLQVESEDVVLEPATMPWGNRSALVRDPDGNVVNLFSGPATDPARSDRTSGSSHAAPASPGHDGGTDVAG</sequence>
<dbReference type="InterPro" id="IPR029068">
    <property type="entry name" value="Glyas_Bleomycin-R_OHBP_Dase"/>
</dbReference>
<gene>
    <name evidence="3" type="ORF">E9228_003329</name>
</gene>
<dbReference type="Gene3D" id="3.10.180.10">
    <property type="entry name" value="2,3-Dihydroxybiphenyl 1,2-Dioxygenase, domain 1"/>
    <property type="match status" value="1"/>
</dbReference>
<dbReference type="SUPFAM" id="SSF54593">
    <property type="entry name" value="Glyoxalase/Bleomycin resistance protein/Dihydroxybiphenyl dioxygenase"/>
    <property type="match status" value="1"/>
</dbReference>
<evidence type="ECO:0000313" key="3">
    <source>
        <dbReference type="EMBL" id="NII42655.1"/>
    </source>
</evidence>
<proteinExistence type="predicted"/>
<feature type="domain" description="VOC" evidence="2">
    <location>
        <begin position="2"/>
        <end position="120"/>
    </location>
</feature>
<dbReference type="EMBL" id="JAAOYO010000006">
    <property type="protein sequence ID" value="NII42655.1"/>
    <property type="molecule type" value="Genomic_DNA"/>
</dbReference>
<reference evidence="3 4" key="1">
    <citation type="submission" date="2020-03" db="EMBL/GenBank/DDBJ databases">
        <title>Above-ground endophytic microbial communities from plants in different locations in the United States.</title>
        <authorList>
            <person name="Frank C."/>
        </authorList>
    </citation>
    <scope>NUCLEOTIDE SEQUENCE [LARGE SCALE GENOMIC DNA]</scope>
    <source>
        <strain evidence="3 4">WW7</strain>
    </source>
</reference>
<dbReference type="GO" id="GO:0016829">
    <property type="term" value="F:lyase activity"/>
    <property type="evidence" value="ECO:0007669"/>
    <property type="project" value="UniProtKB-KW"/>
</dbReference>
<evidence type="ECO:0000259" key="2">
    <source>
        <dbReference type="PROSITE" id="PS51819"/>
    </source>
</evidence>
<feature type="compositionally biased region" description="Low complexity" evidence="1">
    <location>
        <begin position="132"/>
        <end position="143"/>
    </location>
</feature>
<protein>
    <submittedName>
        <fullName evidence="3">Enzyme related to lactoylglutathione lyase</fullName>
    </submittedName>
</protein>
<dbReference type="Pfam" id="PF00903">
    <property type="entry name" value="Glyoxalase"/>
    <property type="match status" value="1"/>
</dbReference>
<dbReference type="InterPro" id="IPR037523">
    <property type="entry name" value="VOC_core"/>
</dbReference>
<evidence type="ECO:0000313" key="4">
    <source>
        <dbReference type="Proteomes" id="UP001318300"/>
    </source>
</evidence>
<dbReference type="Proteomes" id="UP001318300">
    <property type="component" value="Unassembled WGS sequence"/>
</dbReference>